<name>A0A6S6PBZ2_9MYCO</name>
<dbReference type="RefSeq" id="WP_185291706.1">
    <property type="nucleotide sequence ID" value="NZ_AP023287.1"/>
</dbReference>
<dbReference type="EMBL" id="AP023287">
    <property type="protein sequence ID" value="BCI53698.1"/>
    <property type="molecule type" value="Genomic_DNA"/>
</dbReference>
<feature type="region of interest" description="Disordered" evidence="1">
    <location>
        <begin position="120"/>
        <end position="171"/>
    </location>
</feature>
<evidence type="ECO:0000313" key="2">
    <source>
        <dbReference type="EMBL" id="BCI53698.1"/>
    </source>
</evidence>
<sequence>MTPDLTHLALGSLDRLLALFGMLASLPNHPALAAWASGVQGDIADEIVRRTDEIALTLGEHPPARIESSPPDRVRLEALATGELIVLHDVFADAALTPGDEVCAWIVRMNRRIVEALDRHEAAQDRRPPEESVATMLDNARAAAMDAEWHRERQEQRPPSDLSGIPPWSGS</sequence>
<reference evidence="2 3" key="1">
    <citation type="submission" date="2020-07" db="EMBL/GenBank/DDBJ databases">
        <title>Complete genome sequence of Mycolicibacterium litorale like strain isolated from cardiac implantable electronic device infection.</title>
        <authorList>
            <person name="Fukano H."/>
            <person name="Miyama H."/>
            <person name="Hoshino Y."/>
        </authorList>
    </citation>
    <scope>NUCLEOTIDE SEQUENCE [LARGE SCALE GENOMIC DNA]</scope>
    <source>
        <strain evidence="2 3">NIIDNTM18</strain>
    </source>
</reference>
<evidence type="ECO:0000256" key="1">
    <source>
        <dbReference type="SAM" id="MobiDB-lite"/>
    </source>
</evidence>
<accession>A0A6S6PBZ2</accession>
<feature type="compositionally biased region" description="Basic and acidic residues" evidence="1">
    <location>
        <begin position="147"/>
        <end position="158"/>
    </location>
</feature>
<evidence type="ECO:0000313" key="3">
    <source>
        <dbReference type="Proteomes" id="UP000515734"/>
    </source>
</evidence>
<feature type="compositionally biased region" description="Basic and acidic residues" evidence="1">
    <location>
        <begin position="120"/>
        <end position="130"/>
    </location>
</feature>
<organism evidence="2 3">
    <name type="scientific">Mycolicibacterium litorale</name>
    <dbReference type="NCBI Taxonomy" id="758802"/>
    <lineage>
        <taxon>Bacteria</taxon>
        <taxon>Bacillati</taxon>
        <taxon>Actinomycetota</taxon>
        <taxon>Actinomycetes</taxon>
        <taxon>Mycobacteriales</taxon>
        <taxon>Mycobacteriaceae</taxon>
        <taxon>Mycolicibacterium</taxon>
    </lineage>
</organism>
<proteinExistence type="predicted"/>
<dbReference type="Proteomes" id="UP000515734">
    <property type="component" value="Chromosome"/>
</dbReference>
<dbReference type="AlphaFoldDB" id="A0A6S6PBZ2"/>
<protein>
    <submittedName>
        <fullName evidence="2">Uncharacterized protein</fullName>
    </submittedName>
</protein>
<gene>
    <name evidence="2" type="ORF">NIIDNTM18_29760</name>
</gene>